<evidence type="ECO:0000259" key="8">
    <source>
        <dbReference type="SMART" id="SM00363"/>
    </source>
</evidence>
<feature type="region of interest" description="Disordered" evidence="7">
    <location>
        <begin position="404"/>
        <end position="696"/>
    </location>
</feature>
<dbReference type="Proteomes" id="UP000198755">
    <property type="component" value="Unassembled WGS sequence"/>
</dbReference>
<dbReference type="InterPro" id="IPR000748">
    <property type="entry name" value="PsdUridine_synth_RsuA/RluB/E/F"/>
</dbReference>
<dbReference type="OrthoDB" id="9807213at2"/>
<dbReference type="EC" id="5.4.99.-" evidence="6"/>
<dbReference type="PROSITE" id="PS01149">
    <property type="entry name" value="PSI_RSU"/>
    <property type="match status" value="1"/>
</dbReference>
<feature type="region of interest" description="Disordered" evidence="7">
    <location>
        <begin position="1"/>
        <end position="111"/>
    </location>
</feature>
<keyword evidence="3 5" id="KW-0694">RNA-binding</keyword>
<dbReference type="GO" id="GO:0000455">
    <property type="term" value="P:enzyme-directed rRNA pseudouridine synthesis"/>
    <property type="evidence" value="ECO:0007669"/>
    <property type="project" value="UniProtKB-ARBA"/>
</dbReference>
<dbReference type="InterPro" id="IPR020094">
    <property type="entry name" value="TruA/RsuA/RluB/E/F_N"/>
</dbReference>
<gene>
    <name evidence="9" type="ORF">SAMN05444581_10345</name>
</gene>
<dbReference type="InterPro" id="IPR002942">
    <property type="entry name" value="S4_RNA-bd"/>
</dbReference>
<evidence type="ECO:0000256" key="5">
    <source>
        <dbReference type="PROSITE-ProRule" id="PRU00182"/>
    </source>
</evidence>
<sequence>MRYDPTKKRPPSRRTARPPRSGDPEPGSLSSSTGARAKGRETGPEPSREAGARPRPPLGKKSPFPKPSFSKPAFPKKDRRDAADKRRPTPRSGGDERQNLDKGEDRPANPRKPVLTLTAQAGGDAPAAPQRIAKVMARAGACSRRDAEVWIAEGRVTLNGAILIDPAINVSGADEITVDGEPLARRAPTRLFLFHKPRGLVTTEHDPEGRPTIFDHLRESWPEGPRVISVGRLDINTEGLLLLTNDGGLARLLELPSTGWLRRYRVRAKGGTDQSVLDGLRGGLTIEGVDYAGLEATLDREQGANSWLTIALREGKNREIKRVLEHIGLQVNRLIRVSFGPFQLGEIVEGVVEEVRTRVLRDQLGPLAAKAGADFSREDADVEPSRLVLQAHPGSPFAKEHLAKKHLAKGRAGGAHSHSSPDRETRPPGRDRPREEPGEHRPAKERGRPSPQAERGANAETRGRPAPGPRKHVSVLRAGEGERLTGGRKRIERAETADRSGRMVHVERLVPAAPQGKGRDRPATRNGRRFEAERKAQDRDPAAAPRFRDKPVKGRARAESPGRRDGAPGRRDGAAPERRRSAQHQAAAPGFAEGKSARPEFAGKPFRKPAARAFAMQRGETGFEPKPEGERARKRSGPGGPPKRPLPAKGKFGSKESGGAGKPGRFAGPRDSNDSGRSKAPGRKAKPGPGNPRGKR</sequence>
<feature type="compositionally biased region" description="Basic and acidic residues" evidence="7">
    <location>
        <begin position="492"/>
        <end position="508"/>
    </location>
</feature>
<comment type="catalytic activity">
    <reaction evidence="1">
        <text>a uridine in RNA = a pseudouridine in RNA</text>
        <dbReference type="Rhea" id="RHEA:48348"/>
        <dbReference type="Rhea" id="RHEA-COMP:12068"/>
        <dbReference type="Rhea" id="RHEA-COMP:12069"/>
        <dbReference type="ChEBI" id="CHEBI:65314"/>
        <dbReference type="ChEBI" id="CHEBI:65315"/>
    </reaction>
</comment>
<dbReference type="Gene3D" id="3.30.70.580">
    <property type="entry name" value="Pseudouridine synthase I, catalytic domain, N-terminal subdomain"/>
    <property type="match status" value="1"/>
</dbReference>
<dbReference type="PANTHER" id="PTHR47683">
    <property type="entry name" value="PSEUDOURIDINE SYNTHASE FAMILY PROTEIN-RELATED"/>
    <property type="match status" value="1"/>
</dbReference>
<feature type="compositionally biased region" description="Basic residues" evidence="7">
    <location>
        <begin position="8"/>
        <end position="17"/>
    </location>
</feature>
<dbReference type="Gene3D" id="3.10.290.10">
    <property type="entry name" value="RNA-binding S4 domain"/>
    <property type="match status" value="1"/>
</dbReference>
<keyword evidence="4 6" id="KW-0413">Isomerase</keyword>
<dbReference type="PROSITE" id="PS50889">
    <property type="entry name" value="S4"/>
    <property type="match status" value="1"/>
</dbReference>
<dbReference type="InterPro" id="IPR006145">
    <property type="entry name" value="PsdUridine_synth_RsuA/RluA"/>
</dbReference>
<reference evidence="9 10" key="1">
    <citation type="submission" date="2016-10" db="EMBL/GenBank/DDBJ databases">
        <authorList>
            <person name="de Groot N.N."/>
        </authorList>
    </citation>
    <scope>NUCLEOTIDE SEQUENCE [LARGE SCALE GENOMIC DNA]</scope>
    <source>
        <strain evidence="9 10">NE2</strain>
    </source>
</reference>
<keyword evidence="10" id="KW-1185">Reference proteome</keyword>
<dbReference type="InterPro" id="IPR036986">
    <property type="entry name" value="S4_RNA-bd_sf"/>
</dbReference>
<dbReference type="SMART" id="SM00363">
    <property type="entry name" value="S4"/>
    <property type="match status" value="1"/>
</dbReference>
<feature type="compositionally biased region" description="Basic and acidic residues" evidence="7">
    <location>
        <begin position="419"/>
        <end position="448"/>
    </location>
</feature>
<dbReference type="Pfam" id="PF00849">
    <property type="entry name" value="PseudoU_synth_2"/>
    <property type="match status" value="1"/>
</dbReference>
<feature type="compositionally biased region" description="Low complexity" evidence="7">
    <location>
        <begin position="59"/>
        <end position="73"/>
    </location>
</feature>
<evidence type="ECO:0000313" key="10">
    <source>
        <dbReference type="Proteomes" id="UP000198755"/>
    </source>
</evidence>
<dbReference type="PANTHER" id="PTHR47683:SF3">
    <property type="entry name" value="RIBOSOMAL LARGE SUBUNIT PSEUDOURIDINE SYNTHASE B"/>
    <property type="match status" value="1"/>
</dbReference>
<dbReference type="GO" id="GO:0003723">
    <property type="term" value="F:RNA binding"/>
    <property type="evidence" value="ECO:0007669"/>
    <property type="project" value="UniProtKB-KW"/>
</dbReference>
<feature type="compositionally biased region" description="Basic and acidic residues" evidence="7">
    <location>
        <begin position="517"/>
        <end position="580"/>
    </location>
</feature>
<dbReference type="InterPro" id="IPR018496">
    <property type="entry name" value="PsdUridine_synth_RsuA/RluB_CS"/>
</dbReference>
<feature type="domain" description="RNA-binding S4" evidence="8">
    <location>
        <begin position="130"/>
        <end position="188"/>
    </location>
</feature>
<comment type="similarity">
    <text evidence="2 6">Belongs to the pseudouridine synthase RsuA family.</text>
</comment>
<dbReference type="InterPro" id="IPR050343">
    <property type="entry name" value="RsuA_PseudoU_synthase"/>
</dbReference>
<protein>
    <recommendedName>
        <fullName evidence="6">Pseudouridine synthase</fullName>
        <ecNumber evidence="6">5.4.99.-</ecNumber>
    </recommendedName>
</protein>
<evidence type="ECO:0000256" key="6">
    <source>
        <dbReference type="RuleBase" id="RU003887"/>
    </source>
</evidence>
<evidence type="ECO:0000256" key="1">
    <source>
        <dbReference type="ARBA" id="ARBA00000073"/>
    </source>
</evidence>
<proteinExistence type="inferred from homology"/>
<feature type="compositionally biased region" description="Basic and acidic residues" evidence="7">
    <location>
        <begin position="621"/>
        <end position="631"/>
    </location>
</feature>
<dbReference type="EMBL" id="FOSN01000003">
    <property type="protein sequence ID" value="SFK17465.1"/>
    <property type="molecule type" value="Genomic_DNA"/>
</dbReference>
<dbReference type="InterPro" id="IPR042092">
    <property type="entry name" value="PsdUridine_s_RsuA/RluB/E/F_cat"/>
</dbReference>
<feature type="compositionally biased region" description="Basic and acidic residues" evidence="7">
    <location>
        <begin position="38"/>
        <end position="52"/>
    </location>
</feature>
<dbReference type="InterPro" id="IPR020103">
    <property type="entry name" value="PsdUridine_synth_cat_dom_sf"/>
</dbReference>
<dbReference type="GO" id="GO:0120159">
    <property type="term" value="F:rRNA pseudouridine synthase activity"/>
    <property type="evidence" value="ECO:0007669"/>
    <property type="project" value="UniProtKB-ARBA"/>
</dbReference>
<feature type="compositionally biased region" description="Basic and acidic residues" evidence="7">
    <location>
        <begin position="75"/>
        <end position="108"/>
    </location>
</feature>
<evidence type="ECO:0000256" key="4">
    <source>
        <dbReference type="ARBA" id="ARBA00023235"/>
    </source>
</evidence>
<organism evidence="9 10">
    <name type="scientific">Methylocapsa palsarum</name>
    <dbReference type="NCBI Taxonomy" id="1612308"/>
    <lineage>
        <taxon>Bacteria</taxon>
        <taxon>Pseudomonadati</taxon>
        <taxon>Pseudomonadota</taxon>
        <taxon>Alphaproteobacteria</taxon>
        <taxon>Hyphomicrobiales</taxon>
        <taxon>Beijerinckiaceae</taxon>
        <taxon>Methylocapsa</taxon>
    </lineage>
</organism>
<evidence type="ECO:0000256" key="3">
    <source>
        <dbReference type="ARBA" id="ARBA00022884"/>
    </source>
</evidence>
<dbReference type="Pfam" id="PF01479">
    <property type="entry name" value="S4"/>
    <property type="match status" value="1"/>
</dbReference>
<evidence type="ECO:0000256" key="2">
    <source>
        <dbReference type="ARBA" id="ARBA00008348"/>
    </source>
</evidence>
<accession>A0A1I3XD69</accession>
<evidence type="ECO:0000313" key="9">
    <source>
        <dbReference type="EMBL" id="SFK17465.1"/>
    </source>
</evidence>
<dbReference type="SUPFAM" id="SSF55120">
    <property type="entry name" value="Pseudouridine synthase"/>
    <property type="match status" value="1"/>
</dbReference>
<name>A0A1I3XD69_9HYPH</name>
<dbReference type="AlphaFoldDB" id="A0A1I3XD69"/>
<dbReference type="STRING" id="1612308.SAMN05444581_10345"/>
<dbReference type="NCBIfam" id="TIGR00093">
    <property type="entry name" value="pseudouridine synthase"/>
    <property type="match status" value="1"/>
</dbReference>
<dbReference type="CDD" id="cd00165">
    <property type="entry name" value="S4"/>
    <property type="match status" value="1"/>
</dbReference>
<dbReference type="SUPFAM" id="SSF55174">
    <property type="entry name" value="Alpha-L RNA-binding motif"/>
    <property type="match status" value="1"/>
</dbReference>
<dbReference type="Gene3D" id="3.30.70.1560">
    <property type="entry name" value="Alpha-L RNA-binding motif"/>
    <property type="match status" value="1"/>
</dbReference>
<evidence type="ECO:0000256" key="7">
    <source>
        <dbReference type="SAM" id="MobiDB-lite"/>
    </source>
</evidence>